<sequence>MYDERPLIVLTTAECRLPGAADPQTYKGFNPYGPGCGCEFKKCCKKYKRGKRCKKCPKG</sequence>
<name>A0A1T5ARF3_9SPHI</name>
<accession>A0A1T5ARF3</accession>
<keyword evidence="2" id="KW-1185">Reference proteome</keyword>
<dbReference type="AlphaFoldDB" id="A0A1T5ARF3"/>
<gene>
    <name evidence="1" type="ORF">SAMN05660226_00981</name>
</gene>
<evidence type="ECO:0000313" key="2">
    <source>
        <dbReference type="Proteomes" id="UP000190541"/>
    </source>
</evidence>
<protein>
    <submittedName>
        <fullName evidence="1">Uncharacterized protein</fullName>
    </submittedName>
</protein>
<dbReference type="STRING" id="623280.SAMN05660226_00981"/>
<reference evidence="1 2" key="1">
    <citation type="submission" date="2017-02" db="EMBL/GenBank/DDBJ databases">
        <authorList>
            <person name="Peterson S.W."/>
        </authorList>
    </citation>
    <scope>NUCLEOTIDE SEQUENCE [LARGE SCALE GENOMIC DNA]</scope>
    <source>
        <strain evidence="1 2">DSM 22899</strain>
    </source>
</reference>
<dbReference type="EMBL" id="FUYS01000002">
    <property type="protein sequence ID" value="SKB37183.1"/>
    <property type="molecule type" value="Genomic_DNA"/>
</dbReference>
<evidence type="ECO:0000313" key="1">
    <source>
        <dbReference type="EMBL" id="SKB37183.1"/>
    </source>
</evidence>
<dbReference type="Proteomes" id="UP000190541">
    <property type="component" value="Unassembled WGS sequence"/>
</dbReference>
<proteinExistence type="predicted"/>
<organism evidence="1 2">
    <name type="scientific">Parapedobacter luteus</name>
    <dbReference type="NCBI Taxonomy" id="623280"/>
    <lineage>
        <taxon>Bacteria</taxon>
        <taxon>Pseudomonadati</taxon>
        <taxon>Bacteroidota</taxon>
        <taxon>Sphingobacteriia</taxon>
        <taxon>Sphingobacteriales</taxon>
        <taxon>Sphingobacteriaceae</taxon>
        <taxon>Parapedobacter</taxon>
    </lineage>
</organism>